<feature type="transmembrane region" description="Helical" evidence="9">
    <location>
        <begin position="193"/>
        <end position="216"/>
    </location>
</feature>
<evidence type="ECO:0000256" key="1">
    <source>
        <dbReference type="ARBA" id="ARBA00004653"/>
    </source>
</evidence>
<reference evidence="11" key="1">
    <citation type="submission" date="2016-11" db="UniProtKB">
        <authorList>
            <consortium name="WormBaseParasite"/>
        </authorList>
    </citation>
    <scope>IDENTIFICATION</scope>
</reference>
<name>A0A1I8J4V1_9PLAT</name>
<dbReference type="AlphaFoldDB" id="A0A1I8J4V1"/>
<dbReference type="STRING" id="282301.A0A1I8J4V1"/>
<evidence type="ECO:0000256" key="3">
    <source>
        <dbReference type="ARBA" id="ARBA00022692"/>
    </source>
</evidence>
<evidence type="ECO:0000256" key="7">
    <source>
        <dbReference type="ARBA" id="ARBA00024188"/>
    </source>
</evidence>
<feature type="transmembrane region" description="Helical" evidence="9">
    <location>
        <begin position="166"/>
        <end position="187"/>
    </location>
</feature>
<protein>
    <recommendedName>
        <fullName evidence="9">Protein YIPF</fullName>
    </recommendedName>
</protein>
<dbReference type="Proteomes" id="UP000095280">
    <property type="component" value="Unplaced"/>
</dbReference>
<dbReference type="Pfam" id="PF04893">
    <property type="entry name" value="Yip1"/>
    <property type="match status" value="1"/>
</dbReference>
<feature type="transmembrane region" description="Helical" evidence="9">
    <location>
        <begin position="114"/>
        <end position="130"/>
    </location>
</feature>
<proteinExistence type="inferred from homology"/>
<dbReference type="OrthoDB" id="411251at2759"/>
<organism evidence="10 11">
    <name type="scientific">Macrostomum lignano</name>
    <dbReference type="NCBI Taxonomy" id="282301"/>
    <lineage>
        <taxon>Eukaryota</taxon>
        <taxon>Metazoa</taxon>
        <taxon>Spiralia</taxon>
        <taxon>Lophotrochozoa</taxon>
        <taxon>Platyhelminthes</taxon>
        <taxon>Rhabditophora</taxon>
        <taxon>Macrostomorpha</taxon>
        <taxon>Macrostomida</taxon>
        <taxon>Macrostomidae</taxon>
        <taxon>Macrostomum</taxon>
    </lineage>
</organism>
<evidence type="ECO:0000256" key="5">
    <source>
        <dbReference type="ARBA" id="ARBA00023034"/>
    </source>
</evidence>
<evidence type="ECO:0000256" key="9">
    <source>
        <dbReference type="RuleBase" id="RU361264"/>
    </source>
</evidence>
<evidence type="ECO:0000256" key="6">
    <source>
        <dbReference type="ARBA" id="ARBA00023136"/>
    </source>
</evidence>
<accession>A0A1I8J4V1</accession>
<evidence type="ECO:0000256" key="4">
    <source>
        <dbReference type="ARBA" id="ARBA00022989"/>
    </source>
</evidence>
<keyword evidence="10" id="KW-1185">Reference proteome</keyword>
<keyword evidence="4 9" id="KW-1133">Transmembrane helix</keyword>
<comment type="subcellular location">
    <subcellularLocation>
        <location evidence="1 9">Golgi apparatus membrane</location>
        <topology evidence="1 9">Multi-pass membrane protein</topology>
    </subcellularLocation>
    <subcellularLocation>
        <location evidence="7">Golgi apparatus</location>
        <location evidence="7">cis-Golgi network membrane</location>
    </subcellularLocation>
</comment>
<dbReference type="GO" id="GO:0005802">
    <property type="term" value="C:trans-Golgi network"/>
    <property type="evidence" value="ECO:0007669"/>
    <property type="project" value="TreeGrafter"/>
</dbReference>
<keyword evidence="6 9" id="KW-0472">Membrane</keyword>
<evidence type="ECO:0000313" key="10">
    <source>
        <dbReference type="Proteomes" id="UP000095280"/>
    </source>
</evidence>
<dbReference type="PANTHER" id="PTHR21236">
    <property type="entry name" value="GOLGI MEMBRANE PROTEIN YIP1"/>
    <property type="match status" value="1"/>
</dbReference>
<dbReference type="InterPro" id="IPR006977">
    <property type="entry name" value="Yip1_dom"/>
</dbReference>
<dbReference type="GO" id="GO:0048280">
    <property type="term" value="P:vesicle fusion with Golgi apparatus"/>
    <property type="evidence" value="ECO:0007669"/>
    <property type="project" value="TreeGrafter"/>
</dbReference>
<evidence type="ECO:0000256" key="8">
    <source>
        <dbReference type="ARBA" id="ARBA00037720"/>
    </source>
</evidence>
<evidence type="ECO:0000256" key="2">
    <source>
        <dbReference type="ARBA" id="ARBA00010596"/>
    </source>
</evidence>
<dbReference type="WBParaSite" id="maker-uti_cns_0045855-snap-gene-1.17-mRNA-1">
    <property type="protein sequence ID" value="maker-uti_cns_0045855-snap-gene-1.17-mRNA-1"/>
    <property type="gene ID" value="maker-uti_cns_0045855-snap-gene-1.17"/>
</dbReference>
<feature type="transmembrane region" description="Helical" evidence="9">
    <location>
        <begin position="136"/>
        <end position="154"/>
    </location>
</feature>
<keyword evidence="5" id="KW-0333">Golgi apparatus</keyword>
<dbReference type="InterPro" id="IPR045231">
    <property type="entry name" value="Yip1/4-like"/>
</dbReference>
<evidence type="ECO:0000313" key="11">
    <source>
        <dbReference type="WBParaSite" id="maker-uti_cns_0045855-snap-gene-1.17-mRNA-1"/>
    </source>
</evidence>
<comment type="similarity">
    <text evidence="2 9">Belongs to the YIP1 family.</text>
</comment>
<dbReference type="GO" id="GO:0006888">
    <property type="term" value="P:endoplasmic reticulum to Golgi vesicle-mediated transport"/>
    <property type="evidence" value="ECO:0007669"/>
    <property type="project" value="InterPro"/>
</dbReference>
<dbReference type="GO" id="GO:0000139">
    <property type="term" value="C:Golgi membrane"/>
    <property type="evidence" value="ECO:0007669"/>
    <property type="project" value="UniProtKB-SubCell"/>
</dbReference>
<dbReference type="PANTHER" id="PTHR21236:SF7">
    <property type="entry name" value="PROTEIN YIPF4"/>
    <property type="match status" value="1"/>
</dbReference>
<feature type="transmembrane region" description="Helical" evidence="9">
    <location>
        <begin position="225"/>
        <end position="243"/>
    </location>
</feature>
<sequence length="244" mass="26890">MSAEKSFDFLENTPLANPGDMSGQMKAAYDMGDLGGDAASAGYGGGGGGRASAYLRRRGFGWLMEVEEDDEQQKPLLEELDIDPTDIYYKLRCVLLPLPYFGYDRQVVRDRPDFWGPLFVVLLFALVAMVGQFRVVSWILTIWLAGSWFVYVLARSLGGEVSYSQSLGVIGYSVLPLLLVGLLLPLAAKVHGLVGFACKILAVVWASYTAGSLLCVEELQVKKPLLLYPIFLLYVYFLSLYTGV</sequence>
<comment type="function">
    <text evidence="8">Involved in the maintenance of the Golgi structure.</text>
</comment>
<keyword evidence="3 9" id="KW-0812">Transmembrane</keyword>